<dbReference type="NCBIfam" id="NF009395">
    <property type="entry name" value="PRK12755.1"/>
    <property type="match status" value="1"/>
</dbReference>
<dbReference type="EC" id="2.5.1.54" evidence="8"/>
<dbReference type="PANTHER" id="PTHR21225:SF6">
    <property type="entry name" value="PHOSPHO-2-DEHYDRO-3-DEOXYHEPTONATE ALDOLASE, TRP-SENSITIVE"/>
    <property type="match status" value="1"/>
</dbReference>
<evidence type="ECO:0000256" key="5">
    <source>
        <dbReference type="ARBA" id="ARBA00022679"/>
    </source>
</evidence>
<comment type="catalytic activity">
    <reaction evidence="7 8">
        <text>D-erythrose 4-phosphate + phosphoenolpyruvate + H2O = 7-phospho-2-dehydro-3-deoxy-D-arabino-heptonate + phosphate</text>
        <dbReference type="Rhea" id="RHEA:14717"/>
        <dbReference type="ChEBI" id="CHEBI:15377"/>
        <dbReference type="ChEBI" id="CHEBI:16897"/>
        <dbReference type="ChEBI" id="CHEBI:43474"/>
        <dbReference type="ChEBI" id="CHEBI:58394"/>
        <dbReference type="ChEBI" id="CHEBI:58702"/>
        <dbReference type="EC" id="2.5.1.54"/>
    </reaction>
</comment>
<dbReference type="GO" id="GO:0008652">
    <property type="term" value="P:amino acid biosynthetic process"/>
    <property type="evidence" value="ECO:0007669"/>
    <property type="project" value="UniProtKB-KW"/>
</dbReference>
<reference evidence="10 11" key="1">
    <citation type="submission" date="2018-08" db="EMBL/GenBank/DDBJ databases">
        <title>Comparative analysis of Burkholderia isolates from Puerto Rico.</title>
        <authorList>
            <person name="Hall C."/>
            <person name="Sahl J."/>
            <person name="Wagner D."/>
        </authorList>
    </citation>
    <scope>NUCLEOTIDE SEQUENCE [LARGE SCALE GENOMIC DNA]</scope>
    <source>
        <strain evidence="10 11">Bp8964</strain>
    </source>
</reference>
<evidence type="ECO:0000313" key="11">
    <source>
        <dbReference type="Proteomes" id="UP000273734"/>
    </source>
</evidence>
<feature type="domain" description="DAHP synthetase I/KDSA" evidence="9">
    <location>
        <begin position="44"/>
        <end position="336"/>
    </location>
</feature>
<organism evidence="10 11">
    <name type="scientific">Burkholderia ubonensis</name>
    <dbReference type="NCBI Taxonomy" id="101571"/>
    <lineage>
        <taxon>Bacteria</taxon>
        <taxon>Pseudomonadati</taxon>
        <taxon>Pseudomonadota</taxon>
        <taxon>Betaproteobacteria</taxon>
        <taxon>Burkholderiales</taxon>
        <taxon>Burkholderiaceae</taxon>
        <taxon>Burkholderia</taxon>
        <taxon>Burkholderia cepacia complex</taxon>
    </lineage>
</organism>
<dbReference type="RefSeq" id="WP_095399899.1">
    <property type="nucleotide sequence ID" value="NZ_CAJPGD010000004.1"/>
</dbReference>
<dbReference type="Proteomes" id="UP000273734">
    <property type="component" value="Unassembled WGS sequence"/>
</dbReference>
<evidence type="ECO:0000259" key="9">
    <source>
        <dbReference type="Pfam" id="PF00793"/>
    </source>
</evidence>
<comment type="function">
    <text evidence="1 8">Stereospecific condensation of phosphoenolpyruvate (PEP) and D-erythrose-4-phosphate (E4P) giving rise to 3-deoxy-D-arabino-heptulosonate-7-phosphate (DAHP).</text>
</comment>
<dbReference type="FunFam" id="3.20.20.70:FF:000005">
    <property type="entry name" value="Phospho-2-dehydro-3-deoxyheptonate aldolase"/>
    <property type="match status" value="1"/>
</dbReference>
<protein>
    <recommendedName>
        <fullName evidence="8">Phospho-2-dehydro-3-deoxyheptonate aldolase</fullName>
        <ecNumber evidence="8">2.5.1.54</ecNumber>
    </recommendedName>
</protein>
<dbReference type="InterPro" id="IPR006219">
    <property type="entry name" value="DAHP_synth_1"/>
</dbReference>
<dbReference type="GO" id="GO:0003849">
    <property type="term" value="F:3-deoxy-7-phosphoheptulonate synthase activity"/>
    <property type="evidence" value="ECO:0007669"/>
    <property type="project" value="UniProtKB-EC"/>
</dbReference>
<keyword evidence="4 8" id="KW-0028">Amino-acid biosynthesis</keyword>
<accession>A0AB74D5N9</accession>
<dbReference type="PANTHER" id="PTHR21225">
    <property type="entry name" value="PHOSPHO-2-DEHYDRO-3-DEOXYHEPTONATE ALDOLASE DAHP SYNTHETASE"/>
    <property type="match status" value="1"/>
</dbReference>
<dbReference type="SUPFAM" id="SSF51569">
    <property type="entry name" value="Aldolase"/>
    <property type="match status" value="1"/>
</dbReference>
<sequence length="369" mass="39432">MEDSVQAASEQGVAVISAERLRAELPCDPLVARSIRDARRALARIIAGEDDRLALIVGPCSIHDAEAALAFARRLAPLRARHADTLDIVMRVYFEKPRTTVGWKGLVNDPHLDGSYRVEDGLRVARNVLLGINALGLPAATEFLDPMTAPYLDDLVSWGAIGARTTESQIHRQTASGLDIPVGFKNSTDGNVKVAIDAIRASRVSHRYLRPSMSGGVEVATTRGNPHTHVVLRGGRTPNYDAASVASACDALRDAHLPPYVVIDASHGNSGKQTRAQLRVCDDLAAQLQRGQRAIVGVMIESFLVEGRQDIVPGMPLVFGQSITDACLGWDHTAALIEQLAAAVVARRRSPVGFIAPGVAAAAIQAVSY</sequence>
<dbReference type="Pfam" id="PF00793">
    <property type="entry name" value="DAHP_synth_1"/>
    <property type="match status" value="1"/>
</dbReference>
<dbReference type="PIRSF" id="PIRSF001361">
    <property type="entry name" value="DAHP_synthase"/>
    <property type="match status" value="1"/>
</dbReference>
<dbReference type="NCBIfam" id="TIGR00034">
    <property type="entry name" value="aroFGH"/>
    <property type="match status" value="1"/>
</dbReference>
<dbReference type="EMBL" id="QTNY01000011">
    <property type="protein sequence ID" value="RQP76768.1"/>
    <property type="molecule type" value="Genomic_DNA"/>
</dbReference>
<dbReference type="NCBIfam" id="NF009396">
    <property type="entry name" value="PRK12756.1"/>
    <property type="match status" value="1"/>
</dbReference>
<dbReference type="GO" id="GO:0042802">
    <property type="term" value="F:identical protein binding"/>
    <property type="evidence" value="ECO:0007669"/>
    <property type="project" value="UniProtKB-ARBA"/>
</dbReference>
<proteinExistence type="inferred from homology"/>
<evidence type="ECO:0000256" key="3">
    <source>
        <dbReference type="ARBA" id="ARBA00007985"/>
    </source>
</evidence>
<dbReference type="AlphaFoldDB" id="A0AB74D5N9"/>
<dbReference type="Gene3D" id="3.20.20.70">
    <property type="entry name" value="Aldolase class I"/>
    <property type="match status" value="1"/>
</dbReference>
<evidence type="ECO:0000256" key="1">
    <source>
        <dbReference type="ARBA" id="ARBA00003726"/>
    </source>
</evidence>
<evidence type="ECO:0000256" key="7">
    <source>
        <dbReference type="ARBA" id="ARBA00047508"/>
    </source>
</evidence>
<evidence type="ECO:0000256" key="2">
    <source>
        <dbReference type="ARBA" id="ARBA00004688"/>
    </source>
</evidence>
<comment type="similarity">
    <text evidence="3 8">Belongs to the class-I DAHP synthase family.</text>
</comment>
<keyword evidence="5 8" id="KW-0808">Transferase</keyword>
<dbReference type="GO" id="GO:0009073">
    <property type="term" value="P:aromatic amino acid family biosynthetic process"/>
    <property type="evidence" value="ECO:0007669"/>
    <property type="project" value="UniProtKB-KW"/>
</dbReference>
<dbReference type="InterPro" id="IPR013785">
    <property type="entry name" value="Aldolase_TIM"/>
</dbReference>
<dbReference type="InterPro" id="IPR006218">
    <property type="entry name" value="DAHP1/KDSA"/>
</dbReference>
<evidence type="ECO:0000256" key="4">
    <source>
        <dbReference type="ARBA" id="ARBA00022605"/>
    </source>
</evidence>
<comment type="caution">
    <text evidence="10">The sequence shown here is derived from an EMBL/GenBank/DDBJ whole genome shotgun (WGS) entry which is preliminary data.</text>
</comment>
<evidence type="ECO:0000256" key="6">
    <source>
        <dbReference type="ARBA" id="ARBA00023141"/>
    </source>
</evidence>
<name>A0AB74D5N9_9BURK</name>
<keyword evidence="6 8" id="KW-0057">Aromatic amino acid biosynthesis</keyword>
<evidence type="ECO:0000313" key="10">
    <source>
        <dbReference type="EMBL" id="RQP76768.1"/>
    </source>
</evidence>
<dbReference type="GO" id="GO:0005737">
    <property type="term" value="C:cytoplasm"/>
    <property type="evidence" value="ECO:0007669"/>
    <property type="project" value="TreeGrafter"/>
</dbReference>
<evidence type="ECO:0000256" key="8">
    <source>
        <dbReference type="PIRNR" id="PIRNR001361"/>
    </source>
</evidence>
<gene>
    <name evidence="10" type="ORF">DF015_17360</name>
</gene>
<comment type="pathway">
    <text evidence="2 8">Metabolic intermediate biosynthesis; chorismate biosynthesis; chorismate from D-erythrose 4-phosphate and phosphoenolpyruvate: step 1/7.</text>
</comment>